<dbReference type="EMBL" id="JAFBXE010000011">
    <property type="protein sequence ID" value="MBM2413875.1"/>
    <property type="molecule type" value="Genomic_DNA"/>
</dbReference>
<evidence type="ECO:0000256" key="7">
    <source>
        <dbReference type="ARBA" id="ARBA00022779"/>
    </source>
</evidence>
<evidence type="ECO:0000256" key="3">
    <source>
        <dbReference type="ARBA" id="ARBA00008281"/>
    </source>
</evidence>
<keyword evidence="4" id="KW-1003">Cell membrane</keyword>
<keyword evidence="11" id="KW-0969">Cilium</keyword>
<dbReference type="Proteomes" id="UP000755667">
    <property type="component" value="Unassembled WGS sequence"/>
</dbReference>
<evidence type="ECO:0000313" key="12">
    <source>
        <dbReference type="EMBL" id="MBM2418565.1"/>
    </source>
</evidence>
<evidence type="ECO:0000256" key="2">
    <source>
        <dbReference type="ARBA" id="ARBA00004162"/>
    </source>
</evidence>
<feature type="transmembrane region" description="Helical" evidence="10">
    <location>
        <begin position="20"/>
        <end position="39"/>
    </location>
</feature>
<keyword evidence="8 10" id="KW-1133">Transmembrane helix</keyword>
<comment type="similarity">
    <text evidence="3 10">Belongs to the FliL family.</text>
</comment>
<keyword evidence="6 10" id="KW-0812">Transmembrane</keyword>
<evidence type="ECO:0000256" key="6">
    <source>
        <dbReference type="ARBA" id="ARBA00022692"/>
    </source>
</evidence>
<dbReference type="GO" id="GO:0071973">
    <property type="term" value="P:bacterial-type flagellum-dependent cell motility"/>
    <property type="evidence" value="ECO:0007669"/>
    <property type="project" value="InterPro"/>
</dbReference>
<evidence type="ECO:0000256" key="4">
    <source>
        <dbReference type="ARBA" id="ARBA00022475"/>
    </source>
</evidence>
<comment type="caution">
    <text evidence="11">The sequence shown here is derived from an EMBL/GenBank/DDBJ whole genome shotgun (WGS) entry which is preliminary data.</text>
</comment>
<dbReference type="RefSeq" id="WP_085630409.1">
    <property type="nucleotide sequence ID" value="NZ_JAFBWU010000011.1"/>
</dbReference>
<evidence type="ECO:0000313" key="13">
    <source>
        <dbReference type="Proteomes" id="UP000755667"/>
    </source>
</evidence>
<organism evidence="11 13">
    <name type="scientific">Marivita cryptomonadis</name>
    <dbReference type="NCBI Taxonomy" id="505252"/>
    <lineage>
        <taxon>Bacteria</taxon>
        <taxon>Pseudomonadati</taxon>
        <taxon>Pseudomonadota</taxon>
        <taxon>Alphaproteobacteria</taxon>
        <taxon>Rhodobacterales</taxon>
        <taxon>Roseobacteraceae</taxon>
        <taxon>Marivita</taxon>
    </lineage>
</organism>
<comment type="subcellular location">
    <subcellularLocation>
        <location evidence="10">Cell inner membrane</location>
    </subcellularLocation>
    <subcellularLocation>
        <location evidence="2">Cell membrane</location>
        <topology evidence="2">Single-pass membrane protein</topology>
    </subcellularLocation>
</comment>
<name>A0A9Q2RYI8_9RHOB</name>
<gene>
    <name evidence="11" type="ORF">JQX41_16270</name>
    <name evidence="12" type="ORF">JQX48_16390</name>
</gene>
<dbReference type="GO" id="GO:0006935">
    <property type="term" value="P:chemotaxis"/>
    <property type="evidence" value="ECO:0007669"/>
    <property type="project" value="UniProtKB-KW"/>
</dbReference>
<dbReference type="OrthoDB" id="7619358at2"/>
<keyword evidence="10" id="KW-0997">Cell inner membrane</keyword>
<sequence length="163" mass="17512">MAETLATESGDTKKAASKLGLLMSVVFCLAGAAIGYFAISKNLVPARLNEAASPATGDLPDILPDVAFVEIPPLIVTLPTGARSEHLRFAGQIEVPSQYRGDVEFLMPRIQDALNGYLRALTVEDIEGQGALFKIRLQVFRRIVMVVGLGKANSVLVTEFILN</sequence>
<dbReference type="AlphaFoldDB" id="A0A9Q2RYI8"/>
<comment type="function">
    <text evidence="1 10">Controls the rotational direction of flagella during chemotaxis.</text>
</comment>
<evidence type="ECO:0000313" key="14">
    <source>
        <dbReference type="Proteomes" id="UP000809440"/>
    </source>
</evidence>
<evidence type="ECO:0000256" key="5">
    <source>
        <dbReference type="ARBA" id="ARBA00022500"/>
    </source>
</evidence>
<proteinExistence type="inferred from homology"/>
<keyword evidence="5 10" id="KW-0145">Chemotaxis</keyword>
<dbReference type="EMBL" id="JAFBXF010000011">
    <property type="protein sequence ID" value="MBM2418565.1"/>
    <property type="molecule type" value="Genomic_DNA"/>
</dbReference>
<evidence type="ECO:0000256" key="9">
    <source>
        <dbReference type="ARBA" id="ARBA00023136"/>
    </source>
</evidence>
<dbReference type="GeneID" id="62641625"/>
<evidence type="ECO:0000256" key="8">
    <source>
        <dbReference type="ARBA" id="ARBA00022989"/>
    </source>
</evidence>
<evidence type="ECO:0000256" key="1">
    <source>
        <dbReference type="ARBA" id="ARBA00002254"/>
    </source>
</evidence>
<dbReference type="GO" id="GO:0005886">
    <property type="term" value="C:plasma membrane"/>
    <property type="evidence" value="ECO:0007669"/>
    <property type="project" value="UniProtKB-SubCell"/>
</dbReference>
<keyword evidence="9 10" id="KW-0472">Membrane</keyword>
<keyword evidence="11" id="KW-0966">Cell projection</keyword>
<dbReference type="GO" id="GO:0009425">
    <property type="term" value="C:bacterial-type flagellum basal body"/>
    <property type="evidence" value="ECO:0007669"/>
    <property type="project" value="InterPro"/>
</dbReference>
<protein>
    <recommendedName>
        <fullName evidence="10">Flagellar protein FliL</fullName>
    </recommendedName>
</protein>
<accession>A0A9Q2RYI8</accession>
<reference evidence="11 14" key="1">
    <citation type="submission" date="2021-01" db="EMBL/GenBank/DDBJ databases">
        <title>Diatom-associated Roseobacters Show Island Model of Population Structure.</title>
        <authorList>
            <person name="Qu L."/>
            <person name="Feng X."/>
            <person name="Chen Y."/>
            <person name="Li L."/>
            <person name="Wang X."/>
            <person name="Hu Z."/>
            <person name="Wang H."/>
            <person name="Luo H."/>
        </authorList>
    </citation>
    <scope>NUCLEOTIDE SEQUENCE</scope>
    <source>
        <strain evidence="12 14">CC28-63</strain>
        <strain evidence="11">CC28-69</strain>
    </source>
</reference>
<keyword evidence="14" id="KW-1185">Reference proteome</keyword>
<dbReference type="Pfam" id="PF03748">
    <property type="entry name" value="FliL"/>
    <property type="match status" value="1"/>
</dbReference>
<evidence type="ECO:0000256" key="10">
    <source>
        <dbReference type="RuleBase" id="RU364125"/>
    </source>
</evidence>
<keyword evidence="7 10" id="KW-0283">Flagellar rotation</keyword>
<keyword evidence="11" id="KW-0282">Flagellum</keyword>
<dbReference type="InterPro" id="IPR005503">
    <property type="entry name" value="FliL"/>
</dbReference>
<evidence type="ECO:0000313" key="11">
    <source>
        <dbReference type="EMBL" id="MBM2413875.1"/>
    </source>
</evidence>
<dbReference type="Proteomes" id="UP000809440">
    <property type="component" value="Unassembled WGS sequence"/>
</dbReference>